<gene>
    <name evidence="2" type="ORF">EGX47_13540</name>
</gene>
<accession>A0ABM7AJ22</accession>
<sequence length="80" mass="9561">MRLLSLYLFTFLPFYLFISFTLFYPYLVYFFQSSDKNASRIADLPVFLYPLIMFCVPLPTPEICLWNSNFSNVNSRHENL</sequence>
<reference evidence="2" key="1">
    <citation type="submission" date="2018-11" db="EMBL/GenBank/DDBJ databases">
        <title>FDA dAtabase for Regulatory Grade micrObial Sequences (FDA-ARGOS): Supporting development and validation of Infectious Disease Dx tests.</title>
        <authorList>
            <person name="Bliska J."/>
            <person name="Cleland M.-M."/>
            <person name="Tallon L."/>
            <person name="Sadzewicz L."/>
            <person name="Zhao X."/>
            <person name="Vavikolanu K."/>
            <person name="Mehta A."/>
            <person name="Aluvathingal J."/>
            <person name="Nadendla S."/>
            <person name="Yan Y."/>
            <person name="Sichtig H."/>
        </authorList>
    </citation>
    <scope>NUCLEOTIDE SEQUENCE [LARGE SCALE GENOMIC DNA]</scope>
    <source>
        <strain evidence="2">FDAARGOS_581</strain>
    </source>
</reference>
<proteinExistence type="predicted"/>
<feature type="transmembrane region" description="Helical" evidence="1">
    <location>
        <begin position="6"/>
        <end position="29"/>
    </location>
</feature>
<dbReference type="Proteomes" id="UP000268669">
    <property type="component" value="Chromosome"/>
</dbReference>
<feature type="transmembrane region" description="Helical" evidence="1">
    <location>
        <begin position="41"/>
        <end position="60"/>
    </location>
</feature>
<organism evidence="2 3">
    <name type="scientific">Yersinia pseudotuberculosis</name>
    <dbReference type="NCBI Taxonomy" id="633"/>
    <lineage>
        <taxon>Bacteria</taxon>
        <taxon>Pseudomonadati</taxon>
        <taxon>Pseudomonadota</taxon>
        <taxon>Gammaproteobacteria</taxon>
        <taxon>Enterobacterales</taxon>
        <taxon>Yersiniaceae</taxon>
        <taxon>Yersinia</taxon>
    </lineage>
</organism>
<evidence type="ECO:0000256" key="1">
    <source>
        <dbReference type="SAM" id="Phobius"/>
    </source>
</evidence>
<name>A0ABM7AJ22_YERPU</name>
<dbReference type="EMBL" id="CP033713">
    <property type="protein sequence ID" value="AYW92217.1"/>
    <property type="molecule type" value="Genomic_DNA"/>
</dbReference>
<keyword evidence="3" id="KW-1185">Reference proteome</keyword>
<keyword evidence="1" id="KW-0812">Transmembrane</keyword>
<evidence type="ECO:0000313" key="3">
    <source>
        <dbReference type="Proteomes" id="UP000268669"/>
    </source>
</evidence>
<evidence type="ECO:0000313" key="2">
    <source>
        <dbReference type="EMBL" id="AYW92217.1"/>
    </source>
</evidence>
<keyword evidence="1" id="KW-0472">Membrane</keyword>
<protein>
    <submittedName>
        <fullName evidence="2">Uncharacterized protein</fullName>
    </submittedName>
</protein>
<keyword evidence="1" id="KW-1133">Transmembrane helix</keyword>